<dbReference type="InterPro" id="IPR011650">
    <property type="entry name" value="Peptidase_M20_dimer"/>
</dbReference>
<name>A0A1D7QR80_9BACI</name>
<dbReference type="InterPro" id="IPR002933">
    <property type="entry name" value="Peptidase_M20"/>
</dbReference>
<dbReference type="PANTHER" id="PTHR43808">
    <property type="entry name" value="ACETYLORNITHINE DEACETYLASE"/>
    <property type="match status" value="1"/>
</dbReference>
<keyword evidence="6" id="KW-1185">Reference proteome</keyword>
<dbReference type="RefSeq" id="WP_069363688.1">
    <property type="nucleotide sequence ID" value="NZ_CP012502.1"/>
</dbReference>
<dbReference type="Pfam" id="PF07687">
    <property type="entry name" value="M20_dimer"/>
    <property type="match status" value="1"/>
</dbReference>
<keyword evidence="5" id="KW-0645">Protease</keyword>
<reference evidence="5 6" key="1">
    <citation type="submission" date="2015-08" db="EMBL/GenBank/DDBJ databases">
        <title>The complete genome sequence of Bacillus beveridgei MLTeJB.</title>
        <authorList>
            <person name="Hanson T.E."/>
            <person name="Mesa C."/>
            <person name="Basesman S.M."/>
            <person name="Oremland R.S."/>
        </authorList>
    </citation>
    <scope>NUCLEOTIDE SEQUENCE [LARGE SCALE GENOMIC DNA]</scope>
    <source>
        <strain evidence="5 6">MLTeJB</strain>
    </source>
</reference>
<keyword evidence="2" id="KW-0378">Hydrolase</keyword>
<dbReference type="Proteomes" id="UP000094463">
    <property type="component" value="Chromosome"/>
</dbReference>
<proteinExistence type="predicted"/>
<dbReference type="AlphaFoldDB" id="A0A1D7QR80"/>
<dbReference type="Gene3D" id="3.30.70.360">
    <property type="match status" value="1"/>
</dbReference>
<dbReference type="Pfam" id="PF01546">
    <property type="entry name" value="Peptidase_M20"/>
    <property type="match status" value="1"/>
</dbReference>
<dbReference type="EMBL" id="CP012502">
    <property type="protein sequence ID" value="AOM81519.1"/>
    <property type="molecule type" value="Genomic_DNA"/>
</dbReference>
<dbReference type="PANTHER" id="PTHR43808:SF9">
    <property type="entry name" value="BLL0789 PROTEIN"/>
    <property type="match status" value="1"/>
</dbReference>
<dbReference type="InterPro" id="IPR050072">
    <property type="entry name" value="Peptidase_M20A"/>
</dbReference>
<feature type="active site" description="Proton acceptor" evidence="3">
    <location>
        <position position="143"/>
    </location>
</feature>
<dbReference type="GO" id="GO:0046872">
    <property type="term" value="F:metal ion binding"/>
    <property type="evidence" value="ECO:0007669"/>
    <property type="project" value="UniProtKB-KW"/>
</dbReference>
<evidence type="ECO:0000313" key="6">
    <source>
        <dbReference type="Proteomes" id="UP000094463"/>
    </source>
</evidence>
<evidence type="ECO:0000256" key="1">
    <source>
        <dbReference type="ARBA" id="ARBA00022723"/>
    </source>
</evidence>
<evidence type="ECO:0000256" key="2">
    <source>
        <dbReference type="ARBA" id="ARBA00022801"/>
    </source>
</evidence>
<evidence type="ECO:0000256" key="3">
    <source>
        <dbReference type="PIRSR" id="PIRSR037238-1"/>
    </source>
</evidence>
<dbReference type="InterPro" id="IPR036264">
    <property type="entry name" value="Bact_exopeptidase_dim_dom"/>
</dbReference>
<dbReference type="PATRIC" id="fig|632773.3.peg.129"/>
<dbReference type="SUPFAM" id="SSF53187">
    <property type="entry name" value="Zn-dependent exopeptidases"/>
    <property type="match status" value="1"/>
</dbReference>
<dbReference type="PIRSF" id="PIRSF037238">
    <property type="entry name" value="Carboxypeptidase_G2"/>
    <property type="match status" value="1"/>
</dbReference>
<accession>A0A1D7QR80</accession>
<dbReference type="Gene3D" id="3.40.630.10">
    <property type="entry name" value="Zn peptidases"/>
    <property type="match status" value="1"/>
</dbReference>
<dbReference type="SUPFAM" id="SSF55031">
    <property type="entry name" value="Bacterial exopeptidase dimerisation domain"/>
    <property type="match status" value="1"/>
</dbReference>
<dbReference type="CDD" id="cd03885">
    <property type="entry name" value="M20_CPDG2"/>
    <property type="match status" value="1"/>
</dbReference>
<dbReference type="STRING" id="632773.BBEV_0124"/>
<gene>
    <name evidence="5" type="primary">cpg</name>
    <name evidence="5" type="ORF">BBEV_0124</name>
</gene>
<keyword evidence="1" id="KW-0479">Metal-binding</keyword>
<feature type="active site" evidence="3">
    <location>
        <position position="84"/>
    </location>
</feature>
<evidence type="ECO:0000259" key="4">
    <source>
        <dbReference type="Pfam" id="PF07687"/>
    </source>
</evidence>
<dbReference type="KEGG" id="bbev:BBEV_0124"/>
<protein>
    <submittedName>
        <fullName evidence="5">Carboxypeptidase G2</fullName>
    </submittedName>
</protein>
<feature type="domain" description="Peptidase M20 dimerisation" evidence="4">
    <location>
        <begin position="180"/>
        <end position="271"/>
    </location>
</feature>
<organism evidence="5 6">
    <name type="scientific">Salisediminibacterium beveridgei</name>
    <dbReference type="NCBI Taxonomy" id="632773"/>
    <lineage>
        <taxon>Bacteria</taxon>
        <taxon>Bacillati</taxon>
        <taxon>Bacillota</taxon>
        <taxon>Bacilli</taxon>
        <taxon>Bacillales</taxon>
        <taxon>Bacillaceae</taxon>
        <taxon>Salisediminibacterium</taxon>
    </lineage>
</organism>
<sequence length="383" mass="41632">MGELHKYLSSHVNHMTEDLVKLVKAESPTQDKEAVDHCGRLIQRMFYDAFGVQPEIFPEERQGDHFKFTLGDGKTRVLFLVHFDTVWDKGKLPIEERDGKLYGPGPFDMKSGIIQAMWAMKALKETTGGFDGLTIDVLCTSDEEIGSLSSKALIKETAKDADLVLVTEGPVHDNGALKTSRSGVGIYELIVRGHSSHAGSHHQAGRSAIKELAHQILHLEGMTDYSIGTTVSIGIVEGGGRVNVVPDYARASIDFRVKTSEEAERMVKAVEGLTPFTEGVTLEINGELNRPPMERTPDTVALFRIMQEAAWTVGFEIDEAHIGGGSDGNFTSGMGVPTIDGLGGIGDGAHANHEHIVIGEMPKRTAMIAETLKRIGTEGFQRG</sequence>
<evidence type="ECO:0000313" key="5">
    <source>
        <dbReference type="EMBL" id="AOM81519.1"/>
    </source>
</evidence>
<dbReference type="GO" id="GO:0004180">
    <property type="term" value="F:carboxypeptidase activity"/>
    <property type="evidence" value="ECO:0007669"/>
    <property type="project" value="UniProtKB-KW"/>
</dbReference>
<dbReference type="InterPro" id="IPR017150">
    <property type="entry name" value="Pept_M20_glutamate_carboxypep"/>
</dbReference>
<keyword evidence="5" id="KW-0121">Carboxypeptidase</keyword>